<comment type="caution">
    <text evidence="2">The sequence shown here is derived from an EMBL/GenBank/DDBJ whole genome shotgun (WGS) entry which is preliminary data.</text>
</comment>
<protein>
    <recommendedName>
        <fullName evidence="1">Transposase IS200-like domain-containing protein</fullName>
    </recommendedName>
</protein>
<dbReference type="GO" id="GO:0004803">
    <property type="term" value="F:transposase activity"/>
    <property type="evidence" value="ECO:0007669"/>
    <property type="project" value="InterPro"/>
</dbReference>
<dbReference type="NCBIfam" id="NF033573">
    <property type="entry name" value="transpos_IS200"/>
    <property type="match status" value="1"/>
</dbReference>
<dbReference type="InterPro" id="IPR036515">
    <property type="entry name" value="Transposase_17_sf"/>
</dbReference>
<evidence type="ECO:0000259" key="1">
    <source>
        <dbReference type="SMART" id="SM01321"/>
    </source>
</evidence>
<dbReference type="PANTHER" id="PTHR33360:SF2">
    <property type="entry name" value="TRANSPOSASE FOR INSERTION SEQUENCE ELEMENT IS200"/>
    <property type="match status" value="1"/>
</dbReference>
<dbReference type="GO" id="GO:0006313">
    <property type="term" value="P:DNA transposition"/>
    <property type="evidence" value="ECO:0007669"/>
    <property type="project" value="InterPro"/>
</dbReference>
<dbReference type="EMBL" id="JALBUF010000016">
    <property type="protein sequence ID" value="MCI0184537.1"/>
    <property type="molecule type" value="Genomic_DNA"/>
</dbReference>
<proteinExistence type="predicted"/>
<reference evidence="2" key="1">
    <citation type="submission" date="2022-03" db="EMBL/GenBank/DDBJ databases">
        <title>Draft Genome Sequence of Firmicute Strain S0AB, a Heterotrophic Iron/Sulfur-Oxidizing Extreme Acidophile.</title>
        <authorList>
            <person name="Vergara E."/>
            <person name="Pakostova E."/>
            <person name="Johnson D.B."/>
            <person name="Holmes D.S."/>
        </authorList>
    </citation>
    <scope>NUCLEOTIDE SEQUENCE</scope>
    <source>
        <strain evidence="2">S0AB</strain>
    </source>
</reference>
<dbReference type="InterPro" id="IPR002686">
    <property type="entry name" value="Transposase_17"/>
</dbReference>
<evidence type="ECO:0000313" key="3">
    <source>
        <dbReference type="Proteomes" id="UP001139263"/>
    </source>
</evidence>
<feature type="domain" description="Transposase IS200-like" evidence="1">
    <location>
        <begin position="2"/>
        <end position="101"/>
    </location>
</feature>
<sequence length="104" mass="12273">MLAEPIDERLKALLWEKSTDIQAEIVDMDIMSDHVHLLIKCDSQYGIHKVIKQLMEYTSKVLRDEFKSIKSRLPSLWTNAYFVATVDTVQLDVIKKYIEEQKFR</sequence>
<accession>A0A9X1VEG8</accession>
<name>A0A9X1VEG8_9BACL</name>
<organism evidence="2 3">
    <name type="scientific">Sulfoacidibacillus ferrooxidans</name>
    <dbReference type="NCBI Taxonomy" id="2005001"/>
    <lineage>
        <taxon>Bacteria</taxon>
        <taxon>Bacillati</taxon>
        <taxon>Bacillota</taxon>
        <taxon>Bacilli</taxon>
        <taxon>Bacillales</taxon>
        <taxon>Alicyclobacillaceae</taxon>
        <taxon>Sulfoacidibacillus</taxon>
    </lineage>
</organism>
<dbReference type="SMART" id="SM01321">
    <property type="entry name" value="Y1_Tnp"/>
    <property type="match status" value="1"/>
</dbReference>
<keyword evidence="3" id="KW-1185">Reference proteome</keyword>
<gene>
    <name evidence="2" type="ORF">MM817_02834</name>
</gene>
<dbReference type="Pfam" id="PF01797">
    <property type="entry name" value="Y1_Tnp"/>
    <property type="match status" value="1"/>
</dbReference>
<dbReference type="Gene3D" id="3.30.70.1290">
    <property type="entry name" value="Transposase IS200-like"/>
    <property type="match status" value="1"/>
</dbReference>
<dbReference type="GO" id="GO:0003677">
    <property type="term" value="F:DNA binding"/>
    <property type="evidence" value="ECO:0007669"/>
    <property type="project" value="InterPro"/>
</dbReference>
<dbReference type="Proteomes" id="UP001139263">
    <property type="component" value="Unassembled WGS sequence"/>
</dbReference>
<dbReference type="PANTHER" id="PTHR33360">
    <property type="entry name" value="TRANSPOSASE FOR INSERTION SEQUENCE ELEMENT IS200"/>
    <property type="match status" value="1"/>
</dbReference>
<dbReference type="AlphaFoldDB" id="A0A9X1VEG8"/>
<dbReference type="SUPFAM" id="SSF143422">
    <property type="entry name" value="Transposase IS200-like"/>
    <property type="match status" value="1"/>
</dbReference>
<evidence type="ECO:0000313" key="2">
    <source>
        <dbReference type="EMBL" id="MCI0184537.1"/>
    </source>
</evidence>